<dbReference type="OrthoDB" id="1939272at2759"/>
<feature type="compositionally biased region" description="Basic and acidic residues" evidence="1">
    <location>
        <begin position="254"/>
        <end position="278"/>
    </location>
</feature>
<dbReference type="EMBL" id="CABITT030000008">
    <property type="protein sequence ID" value="VVB16244.1"/>
    <property type="molecule type" value="Genomic_DNA"/>
</dbReference>
<dbReference type="PANTHER" id="PTHR36810">
    <property type="entry name" value="BNACNNG47150D PROTEIN"/>
    <property type="match status" value="1"/>
</dbReference>
<feature type="compositionally biased region" description="Low complexity" evidence="1">
    <location>
        <begin position="243"/>
        <end position="253"/>
    </location>
</feature>
<feature type="region of interest" description="Disordered" evidence="1">
    <location>
        <begin position="324"/>
        <end position="346"/>
    </location>
</feature>
<evidence type="ECO:0000313" key="3">
    <source>
        <dbReference type="Proteomes" id="UP000489600"/>
    </source>
</evidence>
<feature type="region of interest" description="Disordered" evidence="1">
    <location>
        <begin position="388"/>
        <end position="442"/>
    </location>
</feature>
<evidence type="ECO:0000313" key="2">
    <source>
        <dbReference type="EMBL" id="VVB16244.1"/>
    </source>
</evidence>
<sequence>MPGTIQVSVLGLTDVHTSSSNTSIKVAMGKLEYQTSNSGDYIFPVTRLRENLIVTLLDVNGNRILHKEIETRMIIESGFLEEKLSFNGYGNVQLKMQFVLSEEDRNRIRFLRQSALRKKHEELVSGSFFTKSKSIASDLSSLSLLKTRDIVAVANPETNLGLCQETELQTSADREPVSSNLIMWKPEVKDTAEKTKNQLSSSDVSSSKKLLEINAHREPAAPGLVILKPKVRDTVEKPENQPSSSDVSSSKQLSEVRKPESVSIVKQEDNSLIKSEKIPKRKSMRRSMSETNLSSVRKMISTFEIKVTQDTKIRTDKIQTDFKDAEEKTKAQSQPKSAVNLEKPEERKISFEDMEKSVCIDKTERCDDLVPIVSRDEKSVVIEDKSLEQNTRERSIVTEDKSLEQSTTRSDSLSKQPGQRTSVVEVRDDEKKPNKSVRLKDSQLENARGSRLWIFPDEAKDLSCKTDFGTRHLDLSQKKTEESARENIGERGFRCRSIAKMNSNNKWKNIERSKKHKAETPEDSESPRGSVGQVMRALIVVGFAGLVFLTRQRT</sequence>
<feature type="compositionally biased region" description="Basic and acidic residues" evidence="1">
    <location>
        <begin position="425"/>
        <end position="442"/>
    </location>
</feature>
<gene>
    <name evidence="2" type="ORF">ANE_LOCUS26688</name>
</gene>
<protein>
    <submittedName>
        <fullName evidence="2">Uncharacterized protein</fullName>
    </submittedName>
</protein>
<proteinExistence type="predicted"/>
<name>A0A565CRS7_9BRAS</name>
<feature type="region of interest" description="Disordered" evidence="1">
    <location>
        <begin position="508"/>
        <end position="530"/>
    </location>
</feature>
<keyword evidence="3" id="KW-1185">Reference proteome</keyword>
<feature type="region of interest" description="Disordered" evidence="1">
    <location>
        <begin position="234"/>
        <end position="293"/>
    </location>
</feature>
<dbReference type="PANTHER" id="PTHR36810:SF1">
    <property type="entry name" value="OS05G0232200 PROTEIN"/>
    <property type="match status" value="1"/>
</dbReference>
<organism evidence="2 3">
    <name type="scientific">Arabis nemorensis</name>
    <dbReference type="NCBI Taxonomy" id="586526"/>
    <lineage>
        <taxon>Eukaryota</taxon>
        <taxon>Viridiplantae</taxon>
        <taxon>Streptophyta</taxon>
        <taxon>Embryophyta</taxon>
        <taxon>Tracheophyta</taxon>
        <taxon>Spermatophyta</taxon>
        <taxon>Magnoliopsida</taxon>
        <taxon>eudicotyledons</taxon>
        <taxon>Gunneridae</taxon>
        <taxon>Pentapetalae</taxon>
        <taxon>rosids</taxon>
        <taxon>malvids</taxon>
        <taxon>Brassicales</taxon>
        <taxon>Brassicaceae</taxon>
        <taxon>Arabideae</taxon>
        <taxon>Arabis</taxon>
    </lineage>
</organism>
<reference evidence="2" key="1">
    <citation type="submission" date="2019-07" db="EMBL/GenBank/DDBJ databases">
        <authorList>
            <person name="Dittberner H."/>
        </authorList>
    </citation>
    <scope>NUCLEOTIDE SEQUENCE [LARGE SCALE GENOMIC DNA]</scope>
</reference>
<feature type="compositionally biased region" description="Polar residues" evidence="1">
    <location>
        <begin position="404"/>
        <end position="422"/>
    </location>
</feature>
<dbReference type="Proteomes" id="UP000489600">
    <property type="component" value="Unassembled WGS sequence"/>
</dbReference>
<feature type="compositionally biased region" description="Basic and acidic residues" evidence="1">
    <location>
        <begin position="388"/>
        <end position="403"/>
    </location>
</feature>
<comment type="caution">
    <text evidence="2">The sequence shown here is derived from an EMBL/GenBank/DDBJ whole genome shotgun (WGS) entry which is preliminary data.</text>
</comment>
<evidence type="ECO:0000256" key="1">
    <source>
        <dbReference type="SAM" id="MobiDB-lite"/>
    </source>
</evidence>
<accession>A0A565CRS7</accession>
<dbReference type="AlphaFoldDB" id="A0A565CRS7"/>